<dbReference type="InterPro" id="IPR053358">
    <property type="entry name" value="Diff-assoc_signaling"/>
</dbReference>
<organism evidence="1">
    <name type="scientific">Darwinula stevensoni</name>
    <dbReference type="NCBI Taxonomy" id="69355"/>
    <lineage>
        <taxon>Eukaryota</taxon>
        <taxon>Metazoa</taxon>
        <taxon>Ecdysozoa</taxon>
        <taxon>Arthropoda</taxon>
        <taxon>Crustacea</taxon>
        <taxon>Oligostraca</taxon>
        <taxon>Ostracoda</taxon>
        <taxon>Podocopa</taxon>
        <taxon>Podocopida</taxon>
        <taxon>Darwinulocopina</taxon>
        <taxon>Darwinuloidea</taxon>
        <taxon>Darwinulidae</taxon>
        <taxon>Darwinula</taxon>
    </lineage>
</organism>
<reference evidence="1" key="1">
    <citation type="submission" date="2020-11" db="EMBL/GenBank/DDBJ databases">
        <authorList>
            <person name="Tran Van P."/>
        </authorList>
    </citation>
    <scope>NUCLEOTIDE SEQUENCE</scope>
</reference>
<dbReference type="EMBL" id="LR902083">
    <property type="protein sequence ID" value="CAD7249938.1"/>
    <property type="molecule type" value="Genomic_DNA"/>
</dbReference>
<sequence length="218" mass="25105">MKADYCSQQKEIPVFYDYRGNLCTGTCEKGGYSYNWCYSRMALDILVDEGWMRDACSVSATWGYCSPSNDVDRYGEECKEECQSKDSKEYTCLNKRGVNEWCGTNDLDIDDCDHPHGLSKRQAGGGDLNQPNCERQLPDGNHVSRVRLDYQGLVNNNRFVNLQLQLNGVYRRSQEDSTTVAQVHIPLGTYIPTRFIRHALLLSYRYRVVIQLEIQRRS</sequence>
<evidence type="ECO:0000313" key="2">
    <source>
        <dbReference type="Proteomes" id="UP000677054"/>
    </source>
</evidence>
<protein>
    <submittedName>
        <fullName evidence="1">Uncharacterized protein</fullName>
    </submittedName>
</protein>
<dbReference type="AlphaFoldDB" id="A0A7R9FP99"/>
<keyword evidence="2" id="KW-1185">Reference proteome</keyword>
<gene>
    <name evidence="1" type="ORF">DSTB1V02_LOCUS9724</name>
</gene>
<name>A0A7R9FP99_9CRUS</name>
<dbReference type="PANTHER" id="PTHR34261:SF1">
    <property type="entry name" value="TUBULIN POLYMERIZATION-PROMOTING PROTEIN"/>
    <property type="match status" value="1"/>
</dbReference>
<dbReference type="EMBL" id="CAJPEV010002566">
    <property type="protein sequence ID" value="CAG0897337.1"/>
    <property type="molecule type" value="Genomic_DNA"/>
</dbReference>
<dbReference type="OrthoDB" id="8913316at2759"/>
<dbReference type="PANTHER" id="PTHR34261">
    <property type="entry name" value="APC REGULATOR OF WNT-SIGNALING PATHWAY-RELATED"/>
    <property type="match status" value="1"/>
</dbReference>
<proteinExistence type="predicted"/>
<dbReference type="Proteomes" id="UP000677054">
    <property type="component" value="Unassembled WGS sequence"/>
</dbReference>
<evidence type="ECO:0000313" key="1">
    <source>
        <dbReference type="EMBL" id="CAD7249938.1"/>
    </source>
</evidence>
<accession>A0A7R9FP99</accession>